<keyword evidence="2" id="KW-1185">Reference proteome</keyword>
<evidence type="ECO:0000313" key="2">
    <source>
        <dbReference type="Proteomes" id="UP000002640"/>
    </source>
</evidence>
<sequence>MRQGNPACRCTGNAEVQKRVRKDIISRALSSAKWEDLSDVVLDDIIAAICSAIADTTPSARLDSVIFKSISVEQWAWLIYALDGRASCLTDADNVVPTVIVRAETLTNAIVAVRKGGFPEVSVAVYGFRKRNVAQTSTIFVRT</sequence>
<dbReference type="KEGG" id="psoj:PHYSODRAFT_302851"/>
<gene>
    <name evidence="1" type="ORF">PHYSODRAFT_302851</name>
</gene>
<organism evidence="1 2">
    <name type="scientific">Phytophthora sojae (strain P6497)</name>
    <name type="common">Soybean stem and root rot agent</name>
    <name type="synonym">Phytophthora megasperma f. sp. glycines</name>
    <dbReference type="NCBI Taxonomy" id="1094619"/>
    <lineage>
        <taxon>Eukaryota</taxon>
        <taxon>Sar</taxon>
        <taxon>Stramenopiles</taxon>
        <taxon>Oomycota</taxon>
        <taxon>Peronosporomycetes</taxon>
        <taxon>Peronosporales</taxon>
        <taxon>Peronosporaceae</taxon>
        <taxon>Phytophthora</taxon>
    </lineage>
</organism>
<accession>G4ZT87</accession>
<dbReference type="RefSeq" id="XP_009530548.1">
    <property type="nucleotide sequence ID" value="XM_009532253.1"/>
</dbReference>
<proteinExistence type="predicted"/>
<dbReference type="AlphaFoldDB" id="G4ZT87"/>
<evidence type="ECO:0000313" key="1">
    <source>
        <dbReference type="EMBL" id="EGZ13119.1"/>
    </source>
</evidence>
<dbReference type="InParanoid" id="G4ZT87"/>
<name>G4ZT87_PHYSP</name>
<dbReference type="GeneID" id="20642189"/>
<protein>
    <submittedName>
        <fullName evidence="1">Uncharacterized protein</fullName>
    </submittedName>
</protein>
<dbReference type="Proteomes" id="UP000002640">
    <property type="component" value="Unassembled WGS sequence"/>
</dbReference>
<reference evidence="1 2" key="1">
    <citation type="journal article" date="2006" name="Science">
        <title>Phytophthora genome sequences uncover evolutionary origins and mechanisms of pathogenesis.</title>
        <authorList>
            <person name="Tyler B.M."/>
            <person name="Tripathy S."/>
            <person name="Zhang X."/>
            <person name="Dehal P."/>
            <person name="Jiang R.H."/>
            <person name="Aerts A."/>
            <person name="Arredondo F.D."/>
            <person name="Baxter L."/>
            <person name="Bensasson D."/>
            <person name="Beynon J.L."/>
            <person name="Chapman J."/>
            <person name="Damasceno C.M."/>
            <person name="Dorrance A.E."/>
            <person name="Dou D."/>
            <person name="Dickerman A.W."/>
            <person name="Dubchak I.L."/>
            <person name="Garbelotto M."/>
            <person name="Gijzen M."/>
            <person name="Gordon S.G."/>
            <person name="Govers F."/>
            <person name="Grunwald N.J."/>
            <person name="Huang W."/>
            <person name="Ivors K.L."/>
            <person name="Jones R.W."/>
            <person name="Kamoun S."/>
            <person name="Krampis K."/>
            <person name="Lamour K.H."/>
            <person name="Lee M.K."/>
            <person name="McDonald W.H."/>
            <person name="Medina M."/>
            <person name="Meijer H.J."/>
            <person name="Nordberg E.K."/>
            <person name="Maclean D.J."/>
            <person name="Ospina-Giraldo M.D."/>
            <person name="Morris P.F."/>
            <person name="Phuntumart V."/>
            <person name="Putnam N.H."/>
            <person name="Rash S."/>
            <person name="Rose J.K."/>
            <person name="Sakihama Y."/>
            <person name="Salamov A.A."/>
            <person name="Savidor A."/>
            <person name="Scheuring C.F."/>
            <person name="Smith B.M."/>
            <person name="Sobral B.W."/>
            <person name="Terry A."/>
            <person name="Torto-Alalibo T.A."/>
            <person name="Win J."/>
            <person name="Xu Z."/>
            <person name="Zhang H."/>
            <person name="Grigoriev I.V."/>
            <person name="Rokhsar D.S."/>
            <person name="Boore J.L."/>
        </authorList>
    </citation>
    <scope>NUCLEOTIDE SEQUENCE [LARGE SCALE GENOMIC DNA]</scope>
    <source>
        <strain evidence="1 2">P6497</strain>
    </source>
</reference>
<dbReference type="EMBL" id="JH159156">
    <property type="protein sequence ID" value="EGZ13119.1"/>
    <property type="molecule type" value="Genomic_DNA"/>
</dbReference>